<feature type="transmembrane region" description="Helical" evidence="1">
    <location>
        <begin position="477"/>
        <end position="499"/>
    </location>
</feature>
<dbReference type="EMBL" id="LSMT01000233">
    <property type="protein sequence ID" value="PFX22644.1"/>
    <property type="molecule type" value="Genomic_DNA"/>
</dbReference>
<accession>A0A2B4RW16</accession>
<sequence length="804" mass="90803">MARIGVAFSGGGIRSASLCSGVLRRLLQKKVNIDYLSCFSGGGYTGTAYLDWKYRHGKKDDPEWHKQFFENMRNRSGIFCNWKKPCQGILDSIILFTMVIFVALIIPILLWSSYACPLAFVVDFLFGRTLRGGSKPCKKLAKRNPDISLKECELERHASPEVVNQQFILFAVPMTVAIVCGVVRGMIPKGKAFFTFLITSCVVFFGLVFIPWFIDTFLAYIPNWMKILMIFPTFLVWSSFPLMRRNATLMLVIYAYSFVIYWRVFNGRVLVIEYDDEIFFMLLAISTLFLWSAPIIGTIQQRIGHVYNRWRIQKALYTSASVGYCGCAGISWRDLFLRCPRCPRSMPRGINISTALTLEDLDDVKPIYISGITINKWRRTNSLKEPDYELLMMSPNGIDRLDRPANEREFDGKLMPMDIYLSDAMATSAAAVDHHMGARESDDASFRDLKVILGIAMGTAIVANERHEGKRNCCIQFLPFLVEVIRILPLVLCLIVYWHTDQRRYLAYGILCFFTILVLLTLTALVPTGGSKPRRFERIARWFTINVAYVSFVRKTIGMTNQGPNPPPVLRLSDGGHIENLGILPLLKLRLKKIVSVNGGRTISDGDYGATLLAGLDMARKKLGCSFSAMDGRDIAEDIRDNFVEKPPGSQPSSYRFKVHYYDTNLDGDGKTKVGEGEILFIAPRHPDKSVQKKTFESWGEVLRDIDVDLEAGHWGPGPELSAEEVDRLTFCCCECCHGNACRGLSEWMCGAFPQHSTGNQFFTQTMFTSYHREGYRACMEAEAAEFLLEGERPESAATAFSSI</sequence>
<feature type="transmembrane region" description="Helical" evidence="1">
    <location>
        <begin position="505"/>
        <end position="526"/>
    </location>
</feature>
<feature type="transmembrane region" description="Helical" evidence="1">
    <location>
        <begin position="247"/>
        <end position="266"/>
    </location>
</feature>
<organism evidence="2 3">
    <name type="scientific">Stylophora pistillata</name>
    <name type="common">Smooth cauliflower coral</name>
    <dbReference type="NCBI Taxonomy" id="50429"/>
    <lineage>
        <taxon>Eukaryota</taxon>
        <taxon>Metazoa</taxon>
        <taxon>Cnidaria</taxon>
        <taxon>Anthozoa</taxon>
        <taxon>Hexacorallia</taxon>
        <taxon>Scleractinia</taxon>
        <taxon>Astrocoeniina</taxon>
        <taxon>Pocilloporidae</taxon>
        <taxon>Stylophora</taxon>
    </lineage>
</organism>
<dbReference type="InterPro" id="IPR016035">
    <property type="entry name" value="Acyl_Trfase/lysoPLipase"/>
</dbReference>
<feature type="transmembrane region" description="Helical" evidence="1">
    <location>
        <begin position="278"/>
        <end position="299"/>
    </location>
</feature>
<dbReference type="SUPFAM" id="SSF52151">
    <property type="entry name" value="FabD/lysophospholipase-like"/>
    <property type="match status" value="1"/>
</dbReference>
<evidence type="ECO:0008006" key="4">
    <source>
        <dbReference type="Google" id="ProtNLM"/>
    </source>
</evidence>
<dbReference type="Proteomes" id="UP000225706">
    <property type="component" value="Unassembled WGS sequence"/>
</dbReference>
<dbReference type="OrthoDB" id="5948018at2759"/>
<keyword evidence="1" id="KW-0472">Membrane</keyword>
<evidence type="ECO:0000313" key="3">
    <source>
        <dbReference type="Proteomes" id="UP000225706"/>
    </source>
</evidence>
<reference evidence="3" key="1">
    <citation type="journal article" date="2017" name="bioRxiv">
        <title>Comparative analysis of the genomes of Stylophora pistillata and Acropora digitifera provides evidence for extensive differences between species of corals.</title>
        <authorList>
            <person name="Voolstra C.R."/>
            <person name="Li Y."/>
            <person name="Liew Y.J."/>
            <person name="Baumgarten S."/>
            <person name="Zoccola D."/>
            <person name="Flot J.-F."/>
            <person name="Tambutte S."/>
            <person name="Allemand D."/>
            <person name="Aranda M."/>
        </authorList>
    </citation>
    <scope>NUCLEOTIDE SEQUENCE [LARGE SCALE GENOMIC DNA]</scope>
</reference>
<keyword evidence="1" id="KW-0812">Transmembrane</keyword>
<feature type="transmembrane region" description="Helical" evidence="1">
    <location>
        <begin position="167"/>
        <end position="187"/>
    </location>
</feature>
<keyword evidence="3" id="KW-1185">Reference proteome</keyword>
<feature type="transmembrane region" description="Helical" evidence="1">
    <location>
        <begin position="194"/>
        <end position="214"/>
    </location>
</feature>
<evidence type="ECO:0000256" key="1">
    <source>
        <dbReference type="SAM" id="Phobius"/>
    </source>
</evidence>
<name>A0A2B4RW16_STYPI</name>
<gene>
    <name evidence="2" type="ORF">AWC38_SpisGene12804</name>
</gene>
<protein>
    <recommendedName>
        <fullName evidence="4">PNPLA domain-containing protein</fullName>
    </recommendedName>
</protein>
<feature type="transmembrane region" description="Helical" evidence="1">
    <location>
        <begin position="220"/>
        <end position="240"/>
    </location>
</feature>
<evidence type="ECO:0000313" key="2">
    <source>
        <dbReference type="EMBL" id="PFX22644.1"/>
    </source>
</evidence>
<keyword evidence="1" id="KW-1133">Transmembrane helix</keyword>
<feature type="transmembrane region" description="Helical" evidence="1">
    <location>
        <begin position="93"/>
        <end position="114"/>
    </location>
</feature>
<dbReference type="AlphaFoldDB" id="A0A2B4RW16"/>
<dbReference type="Gene3D" id="3.40.1090.10">
    <property type="entry name" value="Cytosolic phospholipase A2 catalytic domain"/>
    <property type="match status" value="1"/>
</dbReference>
<comment type="caution">
    <text evidence="2">The sequence shown here is derived from an EMBL/GenBank/DDBJ whole genome shotgun (WGS) entry which is preliminary data.</text>
</comment>
<proteinExistence type="predicted"/>